<dbReference type="PROSITE" id="PS50850">
    <property type="entry name" value="MFS"/>
    <property type="match status" value="1"/>
</dbReference>
<sequence length="540" mass="59567">MSFHPTPSAPPPEFIPGTVHLVDLEGTISSRHADGVDDVVLIPTPSSNPDDPLNWTPGRKFQLLCCLSVYCLSIGIASAAIYSILVPISSATSLTVGDPNAGTGYMFLTLGWGCLLWQPLAQKYGKRPVYLLSLLGTLCIMVWAPHATTGGQWIANKVLQGLFGAPIESLCEISIADVWFTHERGTYMRYYALFLYGSNCLAPVIAGFINDGQGWEWVLHWCAIFCGVGFLICFFLMEETNYQRLVVLDAEVYSRTDAGSSEEKGPKAGPESGKTAVTQGDVNLKNALRKTFLDKIKPFSRRDMNFQASLRSMVVRPFVYLSFPVIVFSGFMYGAILCYFNVLNGTASLILSSSPYNFRASIVGLSYVSCLVGVAVGTLYSGHLGDIFILWKARRNNGIMEPEFRLWLFSVLMILIPRCLLLWGVGAAHQVHWFGLTFAMGALSGGVTAGSQLAITYCIDSYKELGGDAIVTVILIRNTMSFAVNYGITPWVTNMGWQNAFLVAAFAALAQIALFLVMIKQSRQFRLNSMESYWRHRQHE</sequence>
<dbReference type="Pfam" id="PF07690">
    <property type="entry name" value="MFS_1"/>
    <property type="match status" value="1"/>
</dbReference>
<keyword evidence="9" id="KW-1185">Reference proteome</keyword>
<evidence type="ECO:0000313" key="9">
    <source>
        <dbReference type="Proteomes" id="UP000652219"/>
    </source>
</evidence>
<dbReference type="GO" id="GO:0022857">
    <property type="term" value="F:transmembrane transporter activity"/>
    <property type="evidence" value="ECO:0007669"/>
    <property type="project" value="InterPro"/>
</dbReference>
<evidence type="ECO:0000256" key="3">
    <source>
        <dbReference type="ARBA" id="ARBA00022989"/>
    </source>
</evidence>
<dbReference type="GO" id="GO:0005886">
    <property type="term" value="C:plasma membrane"/>
    <property type="evidence" value="ECO:0007669"/>
    <property type="project" value="TreeGrafter"/>
</dbReference>
<organism evidence="8 9">
    <name type="scientific">Colletotrichum sojae</name>
    <dbReference type="NCBI Taxonomy" id="2175907"/>
    <lineage>
        <taxon>Eukaryota</taxon>
        <taxon>Fungi</taxon>
        <taxon>Dikarya</taxon>
        <taxon>Ascomycota</taxon>
        <taxon>Pezizomycotina</taxon>
        <taxon>Sordariomycetes</taxon>
        <taxon>Hypocreomycetidae</taxon>
        <taxon>Glomerellales</taxon>
        <taxon>Glomerellaceae</taxon>
        <taxon>Colletotrichum</taxon>
        <taxon>Colletotrichum orchidearum species complex</taxon>
    </lineage>
</organism>
<evidence type="ECO:0000256" key="4">
    <source>
        <dbReference type="ARBA" id="ARBA00023136"/>
    </source>
</evidence>
<evidence type="ECO:0000313" key="8">
    <source>
        <dbReference type="EMBL" id="KAF6786789.1"/>
    </source>
</evidence>
<feature type="transmembrane region" description="Helical" evidence="6">
    <location>
        <begin position="190"/>
        <end position="209"/>
    </location>
</feature>
<protein>
    <submittedName>
        <fullName evidence="8">Major facilitator superfamily transporter</fullName>
    </submittedName>
</protein>
<feature type="transmembrane region" description="Helical" evidence="6">
    <location>
        <begin position="431"/>
        <end position="457"/>
    </location>
</feature>
<feature type="transmembrane region" description="Helical" evidence="6">
    <location>
        <begin position="63"/>
        <end position="88"/>
    </location>
</feature>
<feature type="transmembrane region" description="Helical" evidence="6">
    <location>
        <begin position="406"/>
        <end position="425"/>
    </location>
</feature>
<dbReference type="Gene3D" id="1.20.1250.20">
    <property type="entry name" value="MFS general substrate transporter like domains"/>
    <property type="match status" value="1"/>
</dbReference>
<dbReference type="SUPFAM" id="SSF103473">
    <property type="entry name" value="MFS general substrate transporter"/>
    <property type="match status" value="1"/>
</dbReference>
<feature type="transmembrane region" description="Helical" evidence="6">
    <location>
        <begin position="158"/>
        <end position="178"/>
    </location>
</feature>
<keyword evidence="4 6" id="KW-0472">Membrane</keyword>
<evidence type="ECO:0000256" key="2">
    <source>
        <dbReference type="ARBA" id="ARBA00022692"/>
    </source>
</evidence>
<feature type="domain" description="Major facilitator superfamily (MFS) profile" evidence="7">
    <location>
        <begin position="322"/>
        <end position="540"/>
    </location>
</feature>
<feature type="transmembrane region" description="Helical" evidence="6">
    <location>
        <begin position="100"/>
        <end position="117"/>
    </location>
</feature>
<feature type="transmembrane region" description="Helical" evidence="6">
    <location>
        <begin position="362"/>
        <end position="385"/>
    </location>
</feature>
<dbReference type="PANTHER" id="PTHR23502">
    <property type="entry name" value="MAJOR FACILITATOR SUPERFAMILY"/>
    <property type="match status" value="1"/>
</dbReference>
<comment type="caution">
    <text evidence="8">The sequence shown here is derived from an EMBL/GenBank/DDBJ whole genome shotgun (WGS) entry which is preliminary data.</text>
</comment>
<dbReference type="InterPro" id="IPR036259">
    <property type="entry name" value="MFS_trans_sf"/>
</dbReference>
<name>A0A8H6INE1_9PEZI</name>
<proteinExistence type="predicted"/>
<dbReference type="Proteomes" id="UP000652219">
    <property type="component" value="Unassembled WGS sequence"/>
</dbReference>
<dbReference type="EMBL" id="WIGN01000629">
    <property type="protein sequence ID" value="KAF6786789.1"/>
    <property type="molecule type" value="Genomic_DNA"/>
</dbReference>
<reference evidence="8 9" key="1">
    <citation type="journal article" date="2020" name="Phytopathology">
        <title>Genome Sequence Resources of Colletotrichum truncatum, C. plurivorum, C. musicola, and C. sojae: Four Species Pathogenic to Soybean (Glycine max).</title>
        <authorList>
            <person name="Rogerio F."/>
            <person name="Boufleur T.R."/>
            <person name="Ciampi-Guillardi M."/>
            <person name="Sukno S.A."/>
            <person name="Thon M.R."/>
            <person name="Massola Junior N.S."/>
            <person name="Baroncelli R."/>
        </authorList>
    </citation>
    <scope>NUCLEOTIDE SEQUENCE [LARGE SCALE GENOMIC DNA]</scope>
    <source>
        <strain evidence="8 9">LFN0009</strain>
    </source>
</reference>
<accession>A0A8H6INE1</accession>
<comment type="subcellular location">
    <subcellularLocation>
        <location evidence="1">Membrane</location>
        <topology evidence="1">Multi-pass membrane protein</topology>
    </subcellularLocation>
</comment>
<feature type="transmembrane region" description="Helical" evidence="6">
    <location>
        <begin position="500"/>
        <end position="519"/>
    </location>
</feature>
<feature type="transmembrane region" description="Helical" evidence="6">
    <location>
        <begin position="215"/>
        <end position="237"/>
    </location>
</feature>
<dbReference type="InterPro" id="IPR020846">
    <property type="entry name" value="MFS_dom"/>
</dbReference>
<gene>
    <name evidence="8" type="ORF">CSOJ01_15366</name>
</gene>
<dbReference type="AlphaFoldDB" id="A0A8H6INE1"/>
<feature type="transmembrane region" description="Helical" evidence="6">
    <location>
        <begin position="129"/>
        <end position="146"/>
    </location>
</feature>
<feature type="region of interest" description="Disordered" evidence="5">
    <location>
        <begin position="258"/>
        <end position="277"/>
    </location>
</feature>
<dbReference type="PANTHER" id="PTHR23502:SF30">
    <property type="entry name" value="TRANSPORTER, PUTATIVE (AFU_ORTHOLOGUE AFUA_8G04702)-RELATED"/>
    <property type="match status" value="1"/>
</dbReference>
<feature type="transmembrane region" description="Helical" evidence="6">
    <location>
        <begin position="318"/>
        <end position="342"/>
    </location>
</feature>
<keyword evidence="2 6" id="KW-0812">Transmembrane</keyword>
<evidence type="ECO:0000256" key="1">
    <source>
        <dbReference type="ARBA" id="ARBA00004141"/>
    </source>
</evidence>
<feature type="transmembrane region" description="Helical" evidence="6">
    <location>
        <begin position="469"/>
        <end position="488"/>
    </location>
</feature>
<keyword evidence="3 6" id="KW-1133">Transmembrane helix</keyword>
<evidence type="ECO:0000256" key="6">
    <source>
        <dbReference type="SAM" id="Phobius"/>
    </source>
</evidence>
<dbReference type="InterPro" id="IPR011701">
    <property type="entry name" value="MFS"/>
</dbReference>
<evidence type="ECO:0000259" key="7">
    <source>
        <dbReference type="PROSITE" id="PS50850"/>
    </source>
</evidence>
<evidence type="ECO:0000256" key="5">
    <source>
        <dbReference type="SAM" id="MobiDB-lite"/>
    </source>
</evidence>